<organism evidence="1 2">
    <name type="scientific">Naegleria lovaniensis</name>
    <name type="common">Amoeba</name>
    <dbReference type="NCBI Taxonomy" id="51637"/>
    <lineage>
        <taxon>Eukaryota</taxon>
        <taxon>Discoba</taxon>
        <taxon>Heterolobosea</taxon>
        <taxon>Tetramitia</taxon>
        <taxon>Eutetramitia</taxon>
        <taxon>Vahlkampfiidae</taxon>
        <taxon>Naegleria</taxon>
    </lineage>
</organism>
<dbReference type="Proteomes" id="UP000816034">
    <property type="component" value="Unassembled WGS sequence"/>
</dbReference>
<protein>
    <submittedName>
        <fullName evidence="1">Uncharacterized protein</fullName>
    </submittedName>
</protein>
<proteinExistence type="predicted"/>
<evidence type="ECO:0000313" key="2">
    <source>
        <dbReference type="Proteomes" id="UP000816034"/>
    </source>
</evidence>
<accession>A0AA88KL38</accession>
<reference evidence="1 2" key="1">
    <citation type="journal article" date="2018" name="BMC Genomics">
        <title>The genome of Naegleria lovaniensis, the basis for a comparative approach to unravel pathogenicity factors of the human pathogenic amoeba N. fowleri.</title>
        <authorList>
            <person name="Liechti N."/>
            <person name="Schurch N."/>
            <person name="Bruggmann R."/>
            <person name="Wittwer M."/>
        </authorList>
    </citation>
    <scope>NUCLEOTIDE SEQUENCE [LARGE SCALE GENOMIC DNA]</scope>
    <source>
        <strain evidence="1 2">ATCC 30569</strain>
    </source>
</reference>
<sequence length="255" mass="30113">MVDPLISEICSGVVNWVNNTLMVALYDLSYQECKEIRLARTDPNYEYLRNLTNDNNLKRLEEMIGTNIPLPSLGSLGSDYLPKDFNPAMPYLLTRQRFIVLKTVIKREQEGFVLSGPHGVSKSYTMYLLAFYAVVNSTPLLYIPKCKIWVSEYWKGGSKAANKYLLSLLFYYNYDILSNKEIREMSSSSDIVRYCSEIMSSNQHFFYLLDEHNELFKQYNNIDVYKIELEREHFRKQYNYHLLWQCTLCFCVWFT</sequence>
<dbReference type="AlphaFoldDB" id="A0AA88KL38"/>
<dbReference type="GeneID" id="68095719"/>
<dbReference type="RefSeq" id="XP_044549442.1">
    <property type="nucleotide sequence ID" value="XM_044692773.1"/>
</dbReference>
<comment type="caution">
    <text evidence="1">The sequence shown here is derived from an EMBL/GenBank/DDBJ whole genome shotgun (WGS) entry which is preliminary data.</text>
</comment>
<dbReference type="EMBL" id="PYSW02000018">
    <property type="protein sequence ID" value="KAG2385449.1"/>
    <property type="molecule type" value="Genomic_DNA"/>
</dbReference>
<name>A0AA88KL38_NAELO</name>
<gene>
    <name evidence="1" type="ORF">C9374_003264</name>
</gene>
<evidence type="ECO:0000313" key="1">
    <source>
        <dbReference type="EMBL" id="KAG2385449.1"/>
    </source>
</evidence>
<keyword evidence="2" id="KW-1185">Reference proteome</keyword>